<dbReference type="Proteomes" id="UP000033865">
    <property type="component" value="Unassembled WGS sequence"/>
</dbReference>
<accession>A0A0G2ARR0</accession>
<comment type="caution">
    <text evidence="1">The sequence shown here is derived from an EMBL/GenBank/DDBJ whole genome shotgun (WGS) entry which is preliminary data.</text>
</comment>
<protein>
    <submittedName>
        <fullName evidence="1">Uncharacterized protein</fullName>
    </submittedName>
</protein>
<proteinExistence type="predicted"/>
<sequence length="88" mass="10356">MVMIDLAYMNTKTLEQTIKRLDERLGQLESWRSPKSQIDVLVDQSAHNNQIHDMRKANNILKRTAGSVAKKKADIWMRWLKASRMSWE</sequence>
<evidence type="ECO:0000313" key="2">
    <source>
        <dbReference type="Proteomes" id="UP000033865"/>
    </source>
</evidence>
<gene>
    <name evidence="1" type="ORF">UY82_C0038G0012</name>
</gene>
<dbReference type="AlphaFoldDB" id="A0A0G2ARR0"/>
<organism evidence="1 2">
    <name type="scientific">Candidatus Uhrbacteria bacterium GW2011_GWC2_53_7</name>
    <dbReference type="NCBI Taxonomy" id="1618986"/>
    <lineage>
        <taxon>Bacteria</taxon>
        <taxon>Candidatus Uhriibacteriota</taxon>
    </lineage>
</organism>
<dbReference type="EMBL" id="LCRN01000038">
    <property type="protein sequence ID" value="KKW35464.1"/>
    <property type="molecule type" value="Genomic_DNA"/>
</dbReference>
<reference evidence="1 2" key="1">
    <citation type="journal article" date="2015" name="Nature">
        <title>rRNA introns, odd ribosomes, and small enigmatic genomes across a large radiation of phyla.</title>
        <authorList>
            <person name="Brown C.T."/>
            <person name="Hug L.A."/>
            <person name="Thomas B.C."/>
            <person name="Sharon I."/>
            <person name="Castelle C.J."/>
            <person name="Singh A."/>
            <person name="Wilkins M.J."/>
            <person name="Williams K.H."/>
            <person name="Banfield J.F."/>
        </authorList>
    </citation>
    <scope>NUCLEOTIDE SEQUENCE [LARGE SCALE GENOMIC DNA]</scope>
</reference>
<evidence type="ECO:0000313" key="1">
    <source>
        <dbReference type="EMBL" id="KKW35464.1"/>
    </source>
</evidence>
<name>A0A0G2ARR0_9BACT</name>